<keyword evidence="6" id="KW-0238">DNA-binding</keyword>
<protein>
    <recommendedName>
        <fullName evidence="9">DNA 3'-5' helicase</fullName>
        <ecNumber evidence="9">5.6.2.4</ecNumber>
    </recommendedName>
</protein>
<organism evidence="12 13">
    <name type="scientific">Gloeomargarita lithophora Alchichica-D10</name>
    <dbReference type="NCBI Taxonomy" id="1188229"/>
    <lineage>
        <taxon>Bacteria</taxon>
        <taxon>Bacillati</taxon>
        <taxon>Cyanobacteriota</taxon>
        <taxon>Cyanophyceae</taxon>
        <taxon>Gloeomargaritales</taxon>
        <taxon>Gloeomargaritaceae</taxon>
        <taxon>Gloeomargarita</taxon>
    </lineage>
</organism>
<evidence type="ECO:0000313" key="12">
    <source>
        <dbReference type="EMBL" id="APB32375.1"/>
    </source>
</evidence>
<comment type="catalytic activity">
    <reaction evidence="8">
        <text>Couples ATP hydrolysis with the unwinding of duplex DNA by translocating in the 3'-5' direction.</text>
        <dbReference type="EC" id="5.6.2.4"/>
    </reaction>
</comment>
<dbReference type="GO" id="GO:0043138">
    <property type="term" value="F:3'-5' DNA helicase activity"/>
    <property type="evidence" value="ECO:0007669"/>
    <property type="project" value="UniProtKB-EC"/>
</dbReference>
<dbReference type="GO" id="GO:0006281">
    <property type="term" value="P:DNA repair"/>
    <property type="evidence" value="ECO:0007669"/>
    <property type="project" value="TreeGrafter"/>
</dbReference>
<dbReference type="STRING" id="1188229.GlitD10_0074"/>
<dbReference type="InterPro" id="IPR001650">
    <property type="entry name" value="Helicase_C-like"/>
</dbReference>
<dbReference type="GO" id="GO:0003677">
    <property type="term" value="F:DNA binding"/>
    <property type="evidence" value="ECO:0007669"/>
    <property type="project" value="UniProtKB-KW"/>
</dbReference>
<dbReference type="PROSITE" id="PS51192">
    <property type="entry name" value="HELICASE_ATP_BIND_1"/>
    <property type="match status" value="1"/>
</dbReference>
<evidence type="ECO:0000256" key="9">
    <source>
        <dbReference type="ARBA" id="ARBA00034808"/>
    </source>
</evidence>
<dbReference type="InterPro" id="IPR014001">
    <property type="entry name" value="Helicase_ATP-bd"/>
</dbReference>
<keyword evidence="4 12" id="KW-0347">Helicase</keyword>
<dbReference type="NCBIfam" id="TIGR00614">
    <property type="entry name" value="recQ_fam"/>
    <property type="match status" value="1"/>
</dbReference>
<dbReference type="InterPro" id="IPR011545">
    <property type="entry name" value="DEAD/DEAH_box_helicase_dom"/>
</dbReference>
<dbReference type="GO" id="GO:0005524">
    <property type="term" value="F:ATP binding"/>
    <property type="evidence" value="ECO:0007669"/>
    <property type="project" value="UniProtKB-KW"/>
</dbReference>
<evidence type="ECO:0000256" key="1">
    <source>
        <dbReference type="ARBA" id="ARBA00005446"/>
    </source>
</evidence>
<evidence type="ECO:0000313" key="13">
    <source>
        <dbReference type="Proteomes" id="UP000180235"/>
    </source>
</evidence>
<feature type="domain" description="Helicase ATP-binding" evidence="10">
    <location>
        <begin position="30"/>
        <end position="207"/>
    </location>
</feature>
<evidence type="ECO:0000259" key="10">
    <source>
        <dbReference type="PROSITE" id="PS51192"/>
    </source>
</evidence>
<keyword evidence="13" id="KW-1185">Reference proteome</keyword>
<feature type="domain" description="Helicase C-terminal" evidence="11">
    <location>
        <begin position="231"/>
        <end position="397"/>
    </location>
</feature>
<dbReference type="Pfam" id="PF00271">
    <property type="entry name" value="Helicase_C"/>
    <property type="match status" value="1"/>
</dbReference>
<name>A0A1J0A8X8_9CYAN</name>
<sequence length="498" mass="55993">MGTFTLADARAKFQELWGYPDFRPPQGEIISTLLEGRDSLIVLPTGFGKSICFQLPALMQDGVSLVISPLIALMEDQVQALEEKNLPAATLHSQQSPFERKHTLKRLQSNELRLLYLAPETLLSPPVWEVLTRSDVVIRGIILDEAHCLAQWGDSFRPAYERLGAVRGALQTTKPTGTRIPIAAFTATADPLVQETIKRVLRLETPEVVRRSPYRQNINITVRTVITRHQRQQQVYHTIKAHEGEAGLVYVATRRDTETWADWLQKQGIPTQAYHAGLSAPQRRELEQLWLTGGVPFLVSTSALGMGVNKSDIRWVIHVQPPFNPLDYIQGIGRGGRDGEQAEAITFTSQPTGWWGKLPVGWLFNWLNPTEMNAQQHYLDRLQKQYHQAQKAAQTLPPKGTLNKLKDNPQAAAALALLHRVGALHWADPYTYKILKEKLTQINIQPSDMGLRAINSYLKSDQCRWLFLVQALGLQQEGDPLPCGHCDNCWRAGQGKRA</sequence>
<dbReference type="EMBL" id="CP017675">
    <property type="protein sequence ID" value="APB32375.1"/>
    <property type="molecule type" value="Genomic_DNA"/>
</dbReference>
<evidence type="ECO:0000256" key="7">
    <source>
        <dbReference type="ARBA" id="ARBA00023235"/>
    </source>
</evidence>
<keyword evidence="7" id="KW-0413">Isomerase</keyword>
<dbReference type="EC" id="5.6.2.4" evidence="9"/>
<dbReference type="Gene3D" id="3.40.50.300">
    <property type="entry name" value="P-loop containing nucleotide triphosphate hydrolases"/>
    <property type="match status" value="2"/>
</dbReference>
<dbReference type="AlphaFoldDB" id="A0A1J0A8X8"/>
<evidence type="ECO:0000256" key="6">
    <source>
        <dbReference type="ARBA" id="ARBA00023125"/>
    </source>
</evidence>
<dbReference type="Proteomes" id="UP000180235">
    <property type="component" value="Chromosome"/>
</dbReference>
<dbReference type="SUPFAM" id="SSF52540">
    <property type="entry name" value="P-loop containing nucleoside triphosphate hydrolases"/>
    <property type="match status" value="1"/>
</dbReference>
<keyword evidence="2" id="KW-0547">Nucleotide-binding</keyword>
<comment type="similarity">
    <text evidence="1">Belongs to the helicase family. RecQ subfamily.</text>
</comment>
<dbReference type="InterPro" id="IPR027417">
    <property type="entry name" value="P-loop_NTPase"/>
</dbReference>
<dbReference type="PROSITE" id="PS51194">
    <property type="entry name" value="HELICASE_CTER"/>
    <property type="match status" value="1"/>
</dbReference>
<gene>
    <name evidence="12" type="primary">recQ</name>
    <name evidence="12" type="ORF">GlitD10_0074</name>
</gene>
<dbReference type="OrthoDB" id="9763310at2"/>
<keyword evidence="3 12" id="KW-0378">Hydrolase</keyword>
<reference evidence="12 13" key="1">
    <citation type="submission" date="2016-10" db="EMBL/GenBank/DDBJ databases">
        <title>Description of Gloeomargarita lithophora gen. nov., sp. nov., a thylakoid-bearing basal-branching cyanobacterium with intracellular carbonates, and proposal for Gloeomargaritales ord. nov.</title>
        <authorList>
            <person name="Moreira D."/>
            <person name="Tavera R."/>
            <person name="Benzerara K."/>
            <person name="Skouri-Panet F."/>
            <person name="Couradeau E."/>
            <person name="Gerard E."/>
            <person name="Loussert C."/>
            <person name="Novelo E."/>
            <person name="Zivanovic Y."/>
            <person name="Lopez-Garcia P."/>
        </authorList>
    </citation>
    <scope>NUCLEOTIDE SEQUENCE [LARGE SCALE GENOMIC DNA]</scope>
    <source>
        <strain evidence="12 13">D10</strain>
    </source>
</reference>
<proteinExistence type="inferred from homology"/>
<dbReference type="GO" id="GO:0030894">
    <property type="term" value="C:replisome"/>
    <property type="evidence" value="ECO:0007669"/>
    <property type="project" value="TreeGrafter"/>
</dbReference>
<dbReference type="GO" id="GO:0016787">
    <property type="term" value="F:hydrolase activity"/>
    <property type="evidence" value="ECO:0007669"/>
    <property type="project" value="UniProtKB-KW"/>
</dbReference>
<dbReference type="GO" id="GO:0006310">
    <property type="term" value="P:DNA recombination"/>
    <property type="evidence" value="ECO:0007669"/>
    <property type="project" value="InterPro"/>
</dbReference>
<dbReference type="GO" id="GO:0009378">
    <property type="term" value="F:four-way junction helicase activity"/>
    <property type="evidence" value="ECO:0007669"/>
    <property type="project" value="TreeGrafter"/>
</dbReference>
<dbReference type="SMART" id="SM00490">
    <property type="entry name" value="HELICc"/>
    <property type="match status" value="1"/>
</dbReference>
<evidence type="ECO:0000259" key="11">
    <source>
        <dbReference type="PROSITE" id="PS51194"/>
    </source>
</evidence>
<dbReference type="PANTHER" id="PTHR13710">
    <property type="entry name" value="DNA HELICASE RECQ FAMILY MEMBER"/>
    <property type="match status" value="1"/>
</dbReference>
<dbReference type="SMART" id="SM00487">
    <property type="entry name" value="DEXDc"/>
    <property type="match status" value="1"/>
</dbReference>
<evidence type="ECO:0000256" key="3">
    <source>
        <dbReference type="ARBA" id="ARBA00022801"/>
    </source>
</evidence>
<dbReference type="Pfam" id="PF00270">
    <property type="entry name" value="DEAD"/>
    <property type="match status" value="1"/>
</dbReference>
<dbReference type="GO" id="GO:0043590">
    <property type="term" value="C:bacterial nucleoid"/>
    <property type="evidence" value="ECO:0007669"/>
    <property type="project" value="TreeGrafter"/>
</dbReference>
<evidence type="ECO:0000256" key="8">
    <source>
        <dbReference type="ARBA" id="ARBA00034617"/>
    </source>
</evidence>
<evidence type="ECO:0000256" key="4">
    <source>
        <dbReference type="ARBA" id="ARBA00022806"/>
    </source>
</evidence>
<evidence type="ECO:0000256" key="5">
    <source>
        <dbReference type="ARBA" id="ARBA00022840"/>
    </source>
</evidence>
<keyword evidence="5" id="KW-0067">ATP-binding</keyword>
<dbReference type="GO" id="GO:0005737">
    <property type="term" value="C:cytoplasm"/>
    <property type="evidence" value="ECO:0007669"/>
    <property type="project" value="TreeGrafter"/>
</dbReference>
<dbReference type="InterPro" id="IPR004589">
    <property type="entry name" value="DNA_helicase_ATP-dep_RecQ"/>
</dbReference>
<accession>A0A1J0A8X8</accession>
<evidence type="ECO:0000256" key="2">
    <source>
        <dbReference type="ARBA" id="ARBA00022741"/>
    </source>
</evidence>
<dbReference type="RefSeq" id="WP_071453130.1">
    <property type="nucleotide sequence ID" value="NZ_CP017675.1"/>
</dbReference>
<dbReference type="KEGG" id="glt:GlitD10_0074"/>
<dbReference type="PANTHER" id="PTHR13710:SF105">
    <property type="entry name" value="ATP-DEPENDENT DNA HELICASE Q1"/>
    <property type="match status" value="1"/>
</dbReference>
<dbReference type="CDD" id="cd17920">
    <property type="entry name" value="DEXHc_RecQ"/>
    <property type="match status" value="1"/>
</dbReference>